<comment type="subcellular location">
    <subcellularLocation>
        <location evidence="1">Membrane</location>
        <topology evidence="1">Single-pass membrane protein</topology>
    </subcellularLocation>
</comment>
<dbReference type="RefSeq" id="WP_212495032.1">
    <property type="nucleotide sequence ID" value="NZ_JAFCJH010000061.1"/>
</dbReference>
<keyword evidence="4" id="KW-1003">Cell membrane</keyword>
<evidence type="ECO:0000256" key="5">
    <source>
        <dbReference type="ARBA" id="ARBA00022734"/>
    </source>
</evidence>
<proteinExistence type="inferred from homology"/>
<accession>A0ABS5FV98</accession>
<feature type="region of interest" description="Disordered" evidence="7">
    <location>
        <begin position="1"/>
        <end position="30"/>
    </location>
</feature>
<sequence length="30" mass="3426">MSQEHHCRNRSYDPTTGTFLGHDGGRHPCQ</sequence>
<comment type="similarity">
    <text evidence="2">Belongs to the BA14k family.</text>
</comment>
<keyword evidence="9" id="KW-1185">Reference proteome</keyword>
<protein>
    <recommendedName>
        <fullName evidence="3">Lectin-like protein BA14k</fullName>
    </recommendedName>
</protein>
<dbReference type="Proteomes" id="UP001315278">
    <property type="component" value="Unassembled WGS sequence"/>
</dbReference>
<gene>
    <name evidence="8" type="ORF">JQ615_35920</name>
</gene>
<evidence type="ECO:0000256" key="1">
    <source>
        <dbReference type="ARBA" id="ARBA00004167"/>
    </source>
</evidence>
<dbReference type="Pfam" id="PF07886">
    <property type="entry name" value="BA14K"/>
    <property type="match status" value="1"/>
</dbReference>
<organism evidence="8 9">
    <name type="scientific">Bradyrhizobium jicamae</name>
    <dbReference type="NCBI Taxonomy" id="280332"/>
    <lineage>
        <taxon>Bacteria</taxon>
        <taxon>Pseudomonadati</taxon>
        <taxon>Pseudomonadota</taxon>
        <taxon>Alphaproteobacteria</taxon>
        <taxon>Hyphomicrobiales</taxon>
        <taxon>Nitrobacteraceae</taxon>
        <taxon>Bradyrhizobium</taxon>
    </lineage>
</organism>
<name>A0ABS5FV98_9BRAD</name>
<reference evidence="9" key="1">
    <citation type="journal article" date="2021" name="ISME J.">
        <title>Evolutionary origin and ecological implication of a unique nif island in free-living Bradyrhizobium lineages.</title>
        <authorList>
            <person name="Tao J."/>
        </authorList>
    </citation>
    <scope>NUCLEOTIDE SEQUENCE [LARGE SCALE GENOMIC DNA]</scope>
    <source>
        <strain evidence="9">SZCCT0434</strain>
    </source>
</reference>
<evidence type="ECO:0000256" key="6">
    <source>
        <dbReference type="ARBA" id="ARBA00025321"/>
    </source>
</evidence>
<keyword evidence="5" id="KW-0430">Lectin</keyword>
<evidence type="ECO:0000256" key="2">
    <source>
        <dbReference type="ARBA" id="ARBA00010270"/>
    </source>
</evidence>
<keyword evidence="4" id="KW-0472">Membrane</keyword>
<evidence type="ECO:0000313" key="8">
    <source>
        <dbReference type="EMBL" id="MBR0800763.1"/>
    </source>
</evidence>
<evidence type="ECO:0000313" key="9">
    <source>
        <dbReference type="Proteomes" id="UP001315278"/>
    </source>
</evidence>
<dbReference type="EMBL" id="JAFCJH010000061">
    <property type="protein sequence ID" value="MBR0800763.1"/>
    <property type="molecule type" value="Genomic_DNA"/>
</dbReference>
<comment type="caution">
    <text evidence="8">The sequence shown here is derived from an EMBL/GenBank/DDBJ whole genome shotgun (WGS) entry which is preliminary data.</text>
</comment>
<comment type="function">
    <text evidence="6">Has immunoglobulin-binding and hemagglutination properties, and can bind to mannose. Essential for virulence. May be involved in LPS biosynthesis or polysaccharide transport.</text>
</comment>
<evidence type="ECO:0000256" key="7">
    <source>
        <dbReference type="SAM" id="MobiDB-lite"/>
    </source>
</evidence>
<evidence type="ECO:0000256" key="4">
    <source>
        <dbReference type="ARBA" id="ARBA00022475"/>
    </source>
</evidence>
<evidence type="ECO:0000256" key="3">
    <source>
        <dbReference type="ARBA" id="ARBA00020552"/>
    </source>
</evidence>
<dbReference type="InterPro" id="IPR012413">
    <property type="entry name" value="BA14K"/>
</dbReference>